<dbReference type="EMBL" id="SNRW01016747">
    <property type="protein sequence ID" value="KAA6369055.1"/>
    <property type="molecule type" value="Genomic_DNA"/>
</dbReference>
<reference evidence="1 2" key="1">
    <citation type="submission" date="2019-03" db="EMBL/GenBank/DDBJ databases">
        <title>Single cell metagenomics reveals metabolic interactions within the superorganism composed of flagellate Streblomastix strix and complex community of Bacteroidetes bacteria on its surface.</title>
        <authorList>
            <person name="Treitli S.C."/>
            <person name="Kolisko M."/>
            <person name="Husnik F."/>
            <person name="Keeling P."/>
            <person name="Hampl V."/>
        </authorList>
    </citation>
    <scope>NUCLEOTIDE SEQUENCE [LARGE SCALE GENOMIC DNA]</scope>
    <source>
        <strain evidence="1">ST1C</strain>
    </source>
</reference>
<accession>A0A5J4UHN4</accession>
<dbReference type="Proteomes" id="UP000324800">
    <property type="component" value="Unassembled WGS sequence"/>
</dbReference>
<proteinExistence type="predicted"/>
<gene>
    <name evidence="1" type="ORF">EZS28_035420</name>
</gene>
<comment type="caution">
    <text evidence="1">The sequence shown here is derived from an EMBL/GenBank/DDBJ whole genome shotgun (WGS) entry which is preliminary data.</text>
</comment>
<organism evidence="1 2">
    <name type="scientific">Streblomastix strix</name>
    <dbReference type="NCBI Taxonomy" id="222440"/>
    <lineage>
        <taxon>Eukaryota</taxon>
        <taxon>Metamonada</taxon>
        <taxon>Preaxostyla</taxon>
        <taxon>Oxymonadida</taxon>
        <taxon>Streblomastigidae</taxon>
        <taxon>Streblomastix</taxon>
    </lineage>
</organism>
<sequence length="279" mass="32676">MCISSIAHVHGKFRIIDPFRLSQTAHEKDQNAIQINRQRKADLRFRHFIKLHQIISPATRAKCPYNIAKESNSCHISNGVSCSKASRDTQSYTTQRIIKCVYNPNNCFKVRQRIAEFKIWKILAVRICPLRWFKSKFDDRESNIPSKTHELQGSISQISTSRLMILAKSQEQKNKLPALVRHTQLPPLELRQLPNFKNITSVVYKLIDSRTNLTLPLQSGNIMTRTVMQKPEKQLARPKRNSTIRKMKNKRERFQRRQKMKDPLSDRKQQALLEFFLQA</sequence>
<protein>
    <submittedName>
        <fullName evidence="1">Uncharacterized protein</fullName>
    </submittedName>
</protein>
<dbReference type="AlphaFoldDB" id="A0A5J4UHN4"/>
<name>A0A5J4UHN4_9EUKA</name>
<evidence type="ECO:0000313" key="1">
    <source>
        <dbReference type="EMBL" id="KAA6369055.1"/>
    </source>
</evidence>
<evidence type="ECO:0000313" key="2">
    <source>
        <dbReference type="Proteomes" id="UP000324800"/>
    </source>
</evidence>